<accession>A0A8H6EIZ1</accession>
<reference evidence="1 2" key="1">
    <citation type="journal article" date="2020" name="Phytopathology">
        <title>A high-quality genome resource of Botrytis fragariae, a new and rapidly spreading fungal pathogen causing strawberry gray mold in the U.S.A.</title>
        <authorList>
            <person name="Wu Y."/>
            <person name="Saski C.A."/>
            <person name="Schnabel G."/>
            <person name="Xiao S."/>
            <person name="Hu M."/>
        </authorList>
    </citation>
    <scope>NUCLEOTIDE SEQUENCE [LARGE SCALE GENOMIC DNA]</scope>
    <source>
        <strain evidence="1 2">BVB16</strain>
    </source>
</reference>
<dbReference type="Proteomes" id="UP000531561">
    <property type="component" value="Unassembled WGS sequence"/>
</dbReference>
<name>A0A8H6EIZ1_9HELO</name>
<sequence>MLSANYTSQCINKTIAKRYLNISTQYRKVSQDVSRGSFNEERFIADEERFAATRRAEVLPELKVLEDNMREVSGFQTATAMEREND</sequence>
<evidence type="ECO:0000313" key="1">
    <source>
        <dbReference type="EMBL" id="KAF5873963.1"/>
    </source>
</evidence>
<organism evidence="1 2">
    <name type="scientific">Botrytis fragariae</name>
    <dbReference type="NCBI Taxonomy" id="1964551"/>
    <lineage>
        <taxon>Eukaryota</taxon>
        <taxon>Fungi</taxon>
        <taxon>Dikarya</taxon>
        <taxon>Ascomycota</taxon>
        <taxon>Pezizomycotina</taxon>
        <taxon>Leotiomycetes</taxon>
        <taxon>Helotiales</taxon>
        <taxon>Sclerotiniaceae</taxon>
        <taxon>Botrytis</taxon>
    </lineage>
</organism>
<dbReference type="RefSeq" id="XP_037192909.1">
    <property type="nucleotide sequence ID" value="XM_037335814.1"/>
</dbReference>
<protein>
    <submittedName>
        <fullName evidence="1">Uncharacterized protein</fullName>
    </submittedName>
</protein>
<dbReference type="GeneID" id="59259506"/>
<dbReference type="AlphaFoldDB" id="A0A8H6EIZ1"/>
<gene>
    <name evidence="1" type="ORF">Bfra_005430</name>
</gene>
<proteinExistence type="predicted"/>
<keyword evidence="2" id="KW-1185">Reference proteome</keyword>
<comment type="caution">
    <text evidence="1">The sequence shown here is derived from an EMBL/GenBank/DDBJ whole genome shotgun (WGS) entry which is preliminary data.</text>
</comment>
<dbReference type="OrthoDB" id="3539983at2759"/>
<evidence type="ECO:0000313" key="2">
    <source>
        <dbReference type="Proteomes" id="UP000531561"/>
    </source>
</evidence>
<dbReference type="EMBL" id="JABFCT010000008">
    <property type="protein sequence ID" value="KAF5873963.1"/>
    <property type="molecule type" value="Genomic_DNA"/>
</dbReference>